<dbReference type="InterPro" id="IPR043504">
    <property type="entry name" value="Peptidase_S1_PA_chymotrypsin"/>
</dbReference>
<accession>A0A4Q9DLW5</accession>
<dbReference type="EMBL" id="SIRE01000014">
    <property type="protein sequence ID" value="TBL76275.1"/>
    <property type="molecule type" value="Genomic_DNA"/>
</dbReference>
<evidence type="ECO:0000313" key="2">
    <source>
        <dbReference type="EMBL" id="TBL76275.1"/>
    </source>
</evidence>
<sequence length="271" mass="29323">MLRRSLPICRLLTGLIRTSWLRRSKRVRPGKAVSALIRKLMRLWMVLILLTGTSLLAHALANAAGADADKAVYNAEETYERTEGAVFYIRALNGDDTLKAAGTGVMISPDGIAATAFHVIADAERIEAVFNDGRIVSRVEVLGSDELTDAAVLKFPASNTREDEAAVSYANVISLRETAVKHGEKVFAIGYPMKDTPIITEGIVNTPKAEINGRERILTSAQIVSGMSGGPVIDRYGRLAGIVSGSMRTMNNVHLVIPLDQLRSLLPESVK</sequence>
<dbReference type="PANTHER" id="PTHR43019">
    <property type="entry name" value="SERINE ENDOPROTEASE DEGS"/>
    <property type="match status" value="1"/>
</dbReference>
<dbReference type="SUPFAM" id="SSF50494">
    <property type="entry name" value="Trypsin-like serine proteases"/>
    <property type="match status" value="1"/>
</dbReference>
<dbReference type="Proteomes" id="UP000293142">
    <property type="component" value="Unassembled WGS sequence"/>
</dbReference>
<keyword evidence="3" id="KW-1185">Reference proteome</keyword>
<keyword evidence="1" id="KW-0378">Hydrolase</keyword>
<reference evidence="2 3" key="1">
    <citation type="submission" date="2019-02" db="EMBL/GenBank/DDBJ databases">
        <title>Paenibacillus sp. nov., isolated from surface-sterilized tissue of Thalictrum simplex L.</title>
        <authorList>
            <person name="Tuo L."/>
        </authorList>
    </citation>
    <scope>NUCLEOTIDE SEQUENCE [LARGE SCALE GENOMIC DNA]</scope>
    <source>
        <strain evidence="2 3">N2SHLJ1</strain>
    </source>
</reference>
<organism evidence="2 3">
    <name type="scientific">Paenibacillus thalictri</name>
    <dbReference type="NCBI Taxonomy" id="2527873"/>
    <lineage>
        <taxon>Bacteria</taxon>
        <taxon>Bacillati</taxon>
        <taxon>Bacillota</taxon>
        <taxon>Bacilli</taxon>
        <taxon>Bacillales</taxon>
        <taxon>Paenibacillaceae</taxon>
        <taxon>Paenibacillus</taxon>
    </lineage>
</organism>
<gene>
    <name evidence="2" type="ORF">EYB31_19955</name>
</gene>
<dbReference type="PANTHER" id="PTHR43019:SF23">
    <property type="entry name" value="PROTEASE DO-LIKE 5, CHLOROPLASTIC"/>
    <property type="match status" value="1"/>
</dbReference>
<dbReference type="AlphaFoldDB" id="A0A4Q9DLW5"/>
<evidence type="ECO:0000313" key="3">
    <source>
        <dbReference type="Proteomes" id="UP000293142"/>
    </source>
</evidence>
<dbReference type="InterPro" id="IPR001940">
    <property type="entry name" value="Peptidase_S1C"/>
</dbReference>
<dbReference type="Gene3D" id="2.40.10.10">
    <property type="entry name" value="Trypsin-like serine proteases"/>
    <property type="match status" value="2"/>
</dbReference>
<keyword evidence="1" id="KW-0720">Serine protease</keyword>
<dbReference type="PRINTS" id="PR00834">
    <property type="entry name" value="PROTEASES2C"/>
</dbReference>
<keyword evidence="2" id="KW-0645">Protease</keyword>
<comment type="caution">
    <text evidence="2">The sequence shown here is derived from an EMBL/GenBank/DDBJ whole genome shotgun (WGS) entry which is preliminary data.</text>
</comment>
<dbReference type="GO" id="GO:0004252">
    <property type="term" value="F:serine-type endopeptidase activity"/>
    <property type="evidence" value="ECO:0007669"/>
    <property type="project" value="InterPro"/>
</dbReference>
<dbReference type="InterPro" id="IPR009003">
    <property type="entry name" value="Peptidase_S1_PA"/>
</dbReference>
<protein>
    <submittedName>
        <fullName evidence="2">Serine protease</fullName>
    </submittedName>
</protein>
<evidence type="ECO:0000256" key="1">
    <source>
        <dbReference type="ARBA" id="ARBA00022825"/>
    </source>
</evidence>
<name>A0A4Q9DLW5_9BACL</name>
<proteinExistence type="predicted"/>
<dbReference type="Pfam" id="PF13365">
    <property type="entry name" value="Trypsin_2"/>
    <property type="match status" value="1"/>
</dbReference>
<dbReference type="GO" id="GO:0006508">
    <property type="term" value="P:proteolysis"/>
    <property type="evidence" value="ECO:0007669"/>
    <property type="project" value="UniProtKB-KW"/>
</dbReference>
<dbReference type="OrthoDB" id="568768at2"/>